<protein>
    <submittedName>
        <fullName evidence="1">Uncharacterized protein</fullName>
    </submittedName>
</protein>
<comment type="caution">
    <text evidence="1">The sequence shown here is derived from an EMBL/GenBank/DDBJ whole genome shotgun (WGS) entry which is preliminary data.</text>
</comment>
<evidence type="ECO:0000313" key="1">
    <source>
        <dbReference type="EMBL" id="GID79977.1"/>
    </source>
</evidence>
<organism evidence="1 2">
    <name type="scientific">Paractinoplanes deccanensis</name>
    <dbReference type="NCBI Taxonomy" id="113561"/>
    <lineage>
        <taxon>Bacteria</taxon>
        <taxon>Bacillati</taxon>
        <taxon>Actinomycetota</taxon>
        <taxon>Actinomycetes</taxon>
        <taxon>Micromonosporales</taxon>
        <taxon>Micromonosporaceae</taxon>
        <taxon>Paractinoplanes</taxon>
    </lineage>
</organism>
<reference evidence="1 2" key="1">
    <citation type="submission" date="2021-01" db="EMBL/GenBank/DDBJ databases">
        <title>Whole genome shotgun sequence of Actinoplanes deccanensis NBRC 13994.</title>
        <authorList>
            <person name="Komaki H."/>
            <person name="Tamura T."/>
        </authorList>
    </citation>
    <scope>NUCLEOTIDE SEQUENCE [LARGE SCALE GENOMIC DNA]</scope>
    <source>
        <strain evidence="1 2">NBRC 13994</strain>
    </source>
</reference>
<dbReference type="Proteomes" id="UP000609879">
    <property type="component" value="Unassembled WGS sequence"/>
</dbReference>
<proteinExistence type="predicted"/>
<name>A0ABQ3YJ08_9ACTN</name>
<evidence type="ECO:0000313" key="2">
    <source>
        <dbReference type="Proteomes" id="UP000609879"/>
    </source>
</evidence>
<keyword evidence="2" id="KW-1185">Reference proteome</keyword>
<dbReference type="RefSeq" id="WP_203776839.1">
    <property type="nucleotide sequence ID" value="NZ_BAAABO010000001.1"/>
</dbReference>
<dbReference type="EMBL" id="BOMI01000184">
    <property type="protein sequence ID" value="GID79977.1"/>
    <property type="molecule type" value="Genomic_DNA"/>
</dbReference>
<sequence length="164" mass="16064">MRNILQIVGGVAAAGVIAAGTTALTGSGTVFGGLNGGTATQFVGGTVQQTITGATVDNVVYLNDATGTKTTSIAVTVSGATNKYLTLTPGGTGLSTIGDGTAADEWACTGAITGGPIYHASAPKVQLTSSPATVTCVPSLASGPHQTQGWYKGLTTLDMAVTNS</sequence>
<accession>A0ABQ3YJ08</accession>
<gene>
    <name evidence="1" type="ORF">Ade02nite_86180</name>
</gene>